<dbReference type="SMART" id="SM00822">
    <property type="entry name" value="PKS_KR"/>
    <property type="match status" value="1"/>
</dbReference>
<comment type="similarity">
    <text evidence="1">Belongs to the NAD(P)-dependent epimerase/dehydratase family.</text>
</comment>
<dbReference type="InterPro" id="IPR036291">
    <property type="entry name" value="NAD(P)-bd_dom_sf"/>
</dbReference>
<organism evidence="3 4">
    <name type="scientific">Saltatorellus ferox</name>
    <dbReference type="NCBI Taxonomy" id="2528018"/>
    <lineage>
        <taxon>Bacteria</taxon>
        <taxon>Pseudomonadati</taxon>
        <taxon>Planctomycetota</taxon>
        <taxon>Planctomycetia</taxon>
        <taxon>Planctomycetia incertae sedis</taxon>
        <taxon>Saltatorellus</taxon>
    </lineage>
</organism>
<dbReference type="EC" id="4.2.1.46" evidence="3"/>
<dbReference type="SUPFAM" id="SSF51735">
    <property type="entry name" value="NAD(P)-binding Rossmann-fold domains"/>
    <property type="match status" value="1"/>
</dbReference>
<dbReference type="InterPro" id="IPR001509">
    <property type="entry name" value="Epimerase_deHydtase"/>
</dbReference>
<evidence type="ECO:0000256" key="1">
    <source>
        <dbReference type="ARBA" id="ARBA00007637"/>
    </source>
</evidence>
<dbReference type="RefSeq" id="WP_145202583.1">
    <property type="nucleotide sequence ID" value="NZ_CP036434.1"/>
</dbReference>
<reference evidence="3 4" key="1">
    <citation type="submission" date="2019-02" db="EMBL/GenBank/DDBJ databases">
        <title>Deep-cultivation of Planctomycetes and their phenomic and genomic characterization uncovers novel biology.</title>
        <authorList>
            <person name="Wiegand S."/>
            <person name="Jogler M."/>
            <person name="Boedeker C."/>
            <person name="Pinto D."/>
            <person name="Vollmers J."/>
            <person name="Rivas-Marin E."/>
            <person name="Kohn T."/>
            <person name="Peeters S.H."/>
            <person name="Heuer A."/>
            <person name="Rast P."/>
            <person name="Oberbeckmann S."/>
            <person name="Bunk B."/>
            <person name="Jeske O."/>
            <person name="Meyerdierks A."/>
            <person name="Storesund J.E."/>
            <person name="Kallscheuer N."/>
            <person name="Luecker S."/>
            <person name="Lage O.M."/>
            <person name="Pohl T."/>
            <person name="Merkel B.J."/>
            <person name="Hornburger P."/>
            <person name="Mueller R.-W."/>
            <person name="Bruemmer F."/>
            <person name="Labrenz M."/>
            <person name="Spormann A.M."/>
            <person name="Op den Camp H."/>
            <person name="Overmann J."/>
            <person name="Amann R."/>
            <person name="Jetten M.S.M."/>
            <person name="Mascher T."/>
            <person name="Medema M.H."/>
            <person name="Devos D.P."/>
            <person name="Kaster A.-K."/>
            <person name="Ovreas L."/>
            <person name="Rohde M."/>
            <person name="Galperin M.Y."/>
            <person name="Jogler C."/>
        </authorList>
    </citation>
    <scope>NUCLEOTIDE SEQUENCE [LARGE SCALE GENOMIC DNA]</scope>
    <source>
        <strain evidence="3 4">Poly30</strain>
    </source>
</reference>
<dbReference type="InterPro" id="IPR057326">
    <property type="entry name" value="KR_dom"/>
</dbReference>
<dbReference type="Proteomes" id="UP000320390">
    <property type="component" value="Chromosome"/>
</dbReference>
<keyword evidence="3" id="KW-0456">Lyase</keyword>
<gene>
    <name evidence="3" type="primary">rfbB_2</name>
    <name evidence="3" type="ORF">Poly30_45390</name>
</gene>
<dbReference type="PANTHER" id="PTHR43000">
    <property type="entry name" value="DTDP-D-GLUCOSE 4,6-DEHYDRATASE-RELATED"/>
    <property type="match status" value="1"/>
</dbReference>
<accession>A0A518EY28</accession>
<protein>
    <submittedName>
        <fullName evidence="3">dTDP-glucose 4,6-dehydratase</fullName>
        <ecNumber evidence="3">4.2.1.46</ecNumber>
    </submittedName>
</protein>
<dbReference type="AlphaFoldDB" id="A0A518EY28"/>
<dbReference type="GO" id="GO:0008460">
    <property type="term" value="F:dTDP-glucose 4,6-dehydratase activity"/>
    <property type="evidence" value="ECO:0007669"/>
    <property type="project" value="UniProtKB-EC"/>
</dbReference>
<dbReference type="CDD" id="cd08946">
    <property type="entry name" value="SDR_e"/>
    <property type="match status" value="1"/>
</dbReference>
<name>A0A518EY28_9BACT</name>
<dbReference type="EMBL" id="CP036434">
    <property type="protein sequence ID" value="QDV08983.1"/>
    <property type="molecule type" value="Genomic_DNA"/>
</dbReference>
<sequence length="340" mass="36628">MSSVLVTGGTGCIGAVAVRDLLRGDVERVVIVTRSSDPGRLRLWMDEQGSGEQGRGELDPRIEFVAADVGDSAAVEALVQAQQPTHVVHLGALQSPDCARDPQLGMHINVGGTQALLEACERLAKPLERFVFASSAAVYGPRALYPGPVVRESDPLVPPNLYGVWKLAGEQLARLFHERTGVPTVCLRLNSTYGPGRDQGMTSAPTTAMKAIANGSVNGERVAFRMPYQGRENYHYVEDVGAHFARTALDPFSGFEAFNVRGETMEVSDFLREVERVAAGMGLGDFVDLGIADDASANLFVSDLDDTAIRERFPGVPKTALEDGIERSLRRFAELARGDS</sequence>
<feature type="domain" description="Ketoreductase" evidence="2">
    <location>
        <begin position="2"/>
        <end position="168"/>
    </location>
</feature>
<evidence type="ECO:0000313" key="4">
    <source>
        <dbReference type="Proteomes" id="UP000320390"/>
    </source>
</evidence>
<proteinExistence type="inferred from homology"/>
<evidence type="ECO:0000313" key="3">
    <source>
        <dbReference type="EMBL" id="QDV08983.1"/>
    </source>
</evidence>
<evidence type="ECO:0000259" key="2">
    <source>
        <dbReference type="SMART" id="SM00822"/>
    </source>
</evidence>
<dbReference type="OrthoDB" id="9801056at2"/>
<dbReference type="Pfam" id="PF01370">
    <property type="entry name" value="Epimerase"/>
    <property type="match status" value="1"/>
</dbReference>
<keyword evidence="4" id="KW-1185">Reference proteome</keyword>
<dbReference type="Gene3D" id="3.40.50.720">
    <property type="entry name" value="NAD(P)-binding Rossmann-like Domain"/>
    <property type="match status" value="1"/>
</dbReference>